<dbReference type="AlphaFoldDB" id="Q4N3P1"/>
<gene>
    <name evidence="2" type="ordered locus">TP02_0948</name>
</gene>
<name>Q4N3P1_THEPA</name>
<protein>
    <submittedName>
        <fullName evidence="2">Uncharacterized protein</fullName>
    </submittedName>
</protein>
<dbReference type="EMBL" id="AAGK01000002">
    <property type="protein sequence ID" value="EAN33232.1"/>
    <property type="molecule type" value="Genomic_DNA"/>
</dbReference>
<evidence type="ECO:0000313" key="3">
    <source>
        <dbReference type="Proteomes" id="UP000001949"/>
    </source>
</evidence>
<keyword evidence="3" id="KW-1185">Reference proteome</keyword>
<reference evidence="2 3" key="1">
    <citation type="journal article" date="2005" name="Science">
        <title>Genome sequence of Theileria parva, a bovine pathogen that transforms lymphocytes.</title>
        <authorList>
            <person name="Gardner M.J."/>
            <person name="Bishop R."/>
            <person name="Shah T."/>
            <person name="de Villiers E.P."/>
            <person name="Carlton J.M."/>
            <person name="Hall N."/>
            <person name="Ren Q."/>
            <person name="Paulsen I.T."/>
            <person name="Pain A."/>
            <person name="Berriman M."/>
            <person name="Wilson R.J.M."/>
            <person name="Sato S."/>
            <person name="Ralph S.A."/>
            <person name="Mann D.J."/>
            <person name="Xiong Z."/>
            <person name="Shallom S.J."/>
            <person name="Weidman J."/>
            <person name="Jiang L."/>
            <person name="Lynn J."/>
            <person name="Weaver B."/>
            <person name="Shoaibi A."/>
            <person name="Domingo A.R."/>
            <person name="Wasawo D."/>
            <person name="Crabtree J."/>
            <person name="Wortman J.R."/>
            <person name="Haas B."/>
            <person name="Angiuoli S.V."/>
            <person name="Creasy T.H."/>
            <person name="Lu C."/>
            <person name="Suh B."/>
            <person name="Silva J.C."/>
            <person name="Utterback T.R."/>
            <person name="Feldblyum T.V."/>
            <person name="Pertea M."/>
            <person name="Allen J."/>
            <person name="Nierman W.C."/>
            <person name="Taracha E.L.N."/>
            <person name="Salzberg S.L."/>
            <person name="White O.R."/>
            <person name="Fitzhugh H.A."/>
            <person name="Morzaria S."/>
            <person name="Venter J.C."/>
            <person name="Fraser C.M."/>
            <person name="Nene V."/>
        </authorList>
    </citation>
    <scope>NUCLEOTIDE SEQUENCE [LARGE SCALE GENOMIC DNA]</scope>
    <source>
        <strain evidence="2 3">Muguga</strain>
    </source>
</reference>
<dbReference type="Proteomes" id="UP000001949">
    <property type="component" value="Unassembled WGS sequence"/>
</dbReference>
<evidence type="ECO:0000256" key="1">
    <source>
        <dbReference type="SAM" id="MobiDB-lite"/>
    </source>
</evidence>
<proteinExistence type="predicted"/>
<accession>Q4N3P1</accession>
<evidence type="ECO:0000313" key="2">
    <source>
        <dbReference type="EMBL" id="EAN33232.1"/>
    </source>
</evidence>
<sequence length="91" mass="10210">MTGSSDSSPSNDHDETKNDSSEHATHEPDSHVSDDSNEVCKPSDEFNSKDEETLKRKGSETETFDKPFKLKKSDISDTPSFLDIIKSVVWF</sequence>
<dbReference type="InParanoid" id="Q4N3P1"/>
<feature type="compositionally biased region" description="Polar residues" evidence="1">
    <location>
        <begin position="1"/>
        <end position="10"/>
    </location>
</feature>
<organism evidence="2 3">
    <name type="scientific">Theileria parva</name>
    <name type="common">East coast fever infection agent</name>
    <dbReference type="NCBI Taxonomy" id="5875"/>
    <lineage>
        <taxon>Eukaryota</taxon>
        <taxon>Sar</taxon>
        <taxon>Alveolata</taxon>
        <taxon>Apicomplexa</taxon>
        <taxon>Aconoidasida</taxon>
        <taxon>Piroplasmida</taxon>
        <taxon>Theileriidae</taxon>
        <taxon>Theileria</taxon>
    </lineage>
</organism>
<dbReference type="GeneID" id="3501708"/>
<feature type="region of interest" description="Disordered" evidence="1">
    <location>
        <begin position="1"/>
        <end position="66"/>
    </location>
</feature>
<dbReference type="VEuPathDB" id="PiroplasmaDB:TpMuguga_02g00948"/>
<dbReference type="KEGG" id="tpv:TP02_0948"/>
<feature type="compositionally biased region" description="Basic and acidic residues" evidence="1">
    <location>
        <begin position="11"/>
        <end position="34"/>
    </location>
</feature>
<comment type="caution">
    <text evidence="2">The sequence shown here is derived from an EMBL/GenBank/DDBJ whole genome shotgun (WGS) entry which is preliminary data.</text>
</comment>
<feature type="compositionally biased region" description="Basic and acidic residues" evidence="1">
    <location>
        <begin position="41"/>
        <end position="66"/>
    </location>
</feature>